<sequence>MWLVKRFLPNLTAEPAANRENLTQNGSRWRNANGSATSDDREHAPGNTEPAPSLGKRKASEPDAGHPDASPANIQQAKRGPSSRPDKHTGLGSSSSRQLEQDAASNGGASVTGEGIADRDEDLEPAAGGNKRKAREYPLDGEGKPLGLIVTRPRLDHDSPWSPTSAGQTGLRNLSSLQFRVSKPAPSAPAVQPSGDSGKDPAQRRRVRFARAALFPGASAHRKLRTTIVENDTAPPELEEEPTGGPAPPLALAAPTTTPSTPAVAPAAGGATFAFGGSAPTSAGSSAAPSRTASIGGSAAGAATPFAPTAAAPTPFGAPTLQAQASGGFTMGGQAQPAARRVIKAKRPGRK</sequence>
<keyword evidence="3" id="KW-1185">Reference proteome</keyword>
<feature type="region of interest" description="Disordered" evidence="1">
    <location>
        <begin position="223"/>
        <end position="351"/>
    </location>
</feature>
<proteinExistence type="predicted"/>
<feature type="compositionally biased region" description="Polar residues" evidence="1">
    <location>
        <begin position="91"/>
        <end position="109"/>
    </location>
</feature>
<evidence type="ECO:0000313" key="2">
    <source>
        <dbReference type="EMBL" id="KAK9828566.1"/>
    </source>
</evidence>
<gene>
    <name evidence="2" type="ORF">WJX72_000792</name>
</gene>
<reference evidence="2 3" key="1">
    <citation type="journal article" date="2024" name="Nat. Commun.">
        <title>Phylogenomics reveals the evolutionary origins of lichenization in chlorophyte algae.</title>
        <authorList>
            <person name="Puginier C."/>
            <person name="Libourel C."/>
            <person name="Otte J."/>
            <person name="Skaloud P."/>
            <person name="Haon M."/>
            <person name="Grisel S."/>
            <person name="Petersen M."/>
            <person name="Berrin J.G."/>
            <person name="Delaux P.M."/>
            <person name="Dal Grande F."/>
            <person name="Keller J."/>
        </authorList>
    </citation>
    <scope>NUCLEOTIDE SEQUENCE [LARGE SCALE GENOMIC DNA]</scope>
    <source>
        <strain evidence="2 3">SAG 2043</strain>
    </source>
</reference>
<feature type="compositionally biased region" description="Basic residues" evidence="1">
    <location>
        <begin position="341"/>
        <end position="351"/>
    </location>
</feature>
<protein>
    <submittedName>
        <fullName evidence="2">Uncharacterized protein</fullName>
    </submittedName>
</protein>
<evidence type="ECO:0000313" key="3">
    <source>
        <dbReference type="Proteomes" id="UP001489004"/>
    </source>
</evidence>
<accession>A0AAW1R4A0</accession>
<feature type="compositionally biased region" description="Low complexity" evidence="1">
    <location>
        <begin position="250"/>
        <end position="320"/>
    </location>
</feature>
<feature type="compositionally biased region" description="Polar residues" evidence="1">
    <location>
        <begin position="20"/>
        <end position="37"/>
    </location>
</feature>
<dbReference type="EMBL" id="JALJOR010000001">
    <property type="protein sequence ID" value="KAK9828566.1"/>
    <property type="molecule type" value="Genomic_DNA"/>
</dbReference>
<comment type="caution">
    <text evidence="2">The sequence shown here is derived from an EMBL/GenBank/DDBJ whole genome shotgun (WGS) entry which is preliminary data.</text>
</comment>
<name>A0AAW1R4A0_9CHLO</name>
<dbReference type="Proteomes" id="UP001489004">
    <property type="component" value="Unassembled WGS sequence"/>
</dbReference>
<evidence type="ECO:0000256" key="1">
    <source>
        <dbReference type="SAM" id="MobiDB-lite"/>
    </source>
</evidence>
<feature type="region of interest" description="Disordered" evidence="1">
    <location>
        <begin position="1"/>
        <end position="207"/>
    </location>
</feature>
<organism evidence="2 3">
    <name type="scientific">[Myrmecia] bisecta</name>
    <dbReference type="NCBI Taxonomy" id="41462"/>
    <lineage>
        <taxon>Eukaryota</taxon>
        <taxon>Viridiplantae</taxon>
        <taxon>Chlorophyta</taxon>
        <taxon>core chlorophytes</taxon>
        <taxon>Trebouxiophyceae</taxon>
        <taxon>Trebouxiales</taxon>
        <taxon>Trebouxiaceae</taxon>
        <taxon>Myrmecia</taxon>
    </lineage>
</organism>
<feature type="compositionally biased region" description="Polar residues" evidence="1">
    <location>
        <begin position="161"/>
        <end position="179"/>
    </location>
</feature>
<dbReference type="AlphaFoldDB" id="A0AAW1R4A0"/>